<feature type="compositionally biased region" description="Gly residues" evidence="1">
    <location>
        <begin position="55"/>
        <end position="65"/>
    </location>
</feature>
<feature type="region of interest" description="Disordered" evidence="1">
    <location>
        <begin position="1"/>
        <end position="193"/>
    </location>
</feature>
<feature type="compositionally biased region" description="Low complexity" evidence="1">
    <location>
        <begin position="66"/>
        <end position="77"/>
    </location>
</feature>
<proteinExistence type="predicted"/>
<dbReference type="EMBL" id="CP144749">
    <property type="protein sequence ID" value="WVZ77295.1"/>
    <property type="molecule type" value="Genomic_DNA"/>
</dbReference>
<sequence length="511" mass="56931">MRPPPPLAPIPPPPPRLVRLPCRLCESAPRPGGGGASDRGGAPGSTRGEGHPRGEGGGGPAGEGRSGATRSRSAAAESARDWIRRRASPSPPARSTAAASSSPSSPRTTSPRPPPARPPRPPHQRVGGRPNPRATNPSGPARRFSSGPVRRLLSVARRDGVVGSERHRRAPPPPPPGSSPVCRLQRHTTARRRPRACRLRRLGQPLIRRRLAVIGLQRQISTVAKTKDLKNHKWRDLQVADWRVVEKITEPMHTDGSFCGLFMINYMEYWTGTQLSDNVTEDDMKNFRLKLIAILWDSELNTRKACPDSEPDDNKKEKSDSEVEILDKPPNVLIKKKNSDIVSISNTLVGEEELLPAIYSYIKSFRQKLCAVMRETKTHALSIRSMPMGEQELRDEICNYIMSIHHDEALKKEWVLSSKPYPIALSAKKIQGILRKDQAMDVDCFNLVVRSLAFEELQSLKRSNKTVSKHYMDLKFSIRPNRSDNKGAQPLETKQRNIKRRPKLPDFAVGK</sequence>
<accession>A0AAQ3TPK4</accession>
<feature type="compositionally biased region" description="Pro residues" evidence="1">
    <location>
        <begin position="1"/>
        <end position="16"/>
    </location>
</feature>
<feature type="compositionally biased region" description="Low complexity" evidence="1">
    <location>
        <begin position="17"/>
        <end position="30"/>
    </location>
</feature>
<dbReference type="Proteomes" id="UP001341281">
    <property type="component" value="Chromosome 05"/>
</dbReference>
<dbReference type="SUPFAM" id="SSF54001">
    <property type="entry name" value="Cysteine proteinases"/>
    <property type="match status" value="1"/>
</dbReference>
<gene>
    <name evidence="2" type="ORF">U9M48_025178</name>
</gene>
<evidence type="ECO:0008006" key="4">
    <source>
        <dbReference type="Google" id="ProtNLM"/>
    </source>
</evidence>
<feature type="compositionally biased region" description="Low complexity" evidence="1">
    <location>
        <begin position="93"/>
        <end position="110"/>
    </location>
</feature>
<feature type="compositionally biased region" description="Basic residues" evidence="1">
    <location>
        <begin position="184"/>
        <end position="193"/>
    </location>
</feature>
<organism evidence="2 3">
    <name type="scientific">Paspalum notatum var. saurae</name>
    <dbReference type="NCBI Taxonomy" id="547442"/>
    <lineage>
        <taxon>Eukaryota</taxon>
        <taxon>Viridiplantae</taxon>
        <taxon>Streptophyta</taxon>
        <taxon>Embryophyta</taxon>
        <taxon>Tracheophyta</taxon>
        <taxon>Spermatophyta</taxon>
        <taxon>Magnoliopsida</taxon>
        <taxon>Liliopsida</taxon>
        <taxon>Poales</taxon>
        <taxon>Poaceae</taxon>
        <taxon>PACMAD clade</taxon>
        <taxon>Panicoideae</taxon>
        <taxon>Andropogonodae</taxon>
        <taxon>Paspaleae</taxon>
        <taxon>Paspalinae</taxon>
        <taxon>Paspalum</taxon>
    </lineage>
</organism>
<evidence type="ECO:0000313" key="2">
    <source>
        <dbReference type="EMBL" id="WVZ77295.1"/>
    </source>
</evidence>
<dbReference type="Gene3D" id="3.40.395.10">
    <property type="entry name" value="Adenoviral Proteinase, Chain A"/>
    <property type="match status" value="1"/>
</dbReference>
<feature type="region of interest" description="Disordered" evidence="1">
    <location>
        <begin position="479"/>
        <end position="511"/>
    </location>
</feature>
<name>A0AAQ3TPK4_PASNO</name>
<feature type="compositionally biased region" description="Gly residues" evidence="1">
    <location>
        <begin position="31"/>
        <end position="43"/>
    </location>
</feature>
<dbReference type="InterPro" id="IPR038765">
    <property type="entry name" value="Papain-like_cys_pep_sf"/>
</dbReference>
<reference evidence="2 3" key="1">
    <citation type="submission" date="2024-02" db="EMBL/GenBank/DDBJ databases">
        <title>High-quality chromosome-scale genome assembly of Pensacola bahiagrass (Paspalum notatum Flugge var. saurae).</title>
        <authorList>
            <person name="Vega J.M."/>
            <person name="Podio M."/>
            <person name="Orjuela J."/>
            <person name="Siena L.A."/>
            <person name="Pessino S.C."/>
            <person name="Combes M.C."/>
            <person name="Mariac C."/>
            <person name="Albertini E."/>
            <person name="Pupilli F."/>
            <person name="Ortiz J.P.A."/>
            <person name="Leblanc O."/>
        </authorList>
    </citation>
    <scope>NUCLEOTIDE SEQUENCE [LARGE SCALE GENOMIC DNA]</scope>
    <source>
        <strain evidence="2">R1</strain>
        <tissue evidence="2">Leaf</tissue>
    </source>
</reference>
<evidence type="ECO:0000313" key="3">
    <source>
        <dbReference type="Proteomes" id="UP001341281"/>
    </source>
</evidence>
<dbReference type="AlphaFoldDB" id="A0AAQ3TPK4"/>
<protein>
    <recommendedName>
        <fullName evidence="4">Ubiquitin-like protease family profile domain-containing protein</fullName>
    </recommendedName>
</protein>
<evidence type="ECO:0000256" key="1">
    <source>
        <dbReference type="SAM" id="MobiDB-lite"/>
    </source>
</evidence>
<keyword evidence="3" id="KW-1185">Reference proteome</keyword>
<feature type="compositionally biased region" description="Pro residues" evidence="1">
    <location>
        <begin position="111"/>
        <end position="121"/>
    </location>
</feature>